<dbReference type="KEGG" id="cre:CHLRE_03g162800v5"/>
<sequence>MSGLNKFIYVGLVISQLLTLAAYVVVTAGAALLQKKANTLTLFDTQEGIDKYTPVYKEVFTATTYIIAYPQQPQYQFQYQWWIIQFELFVFLLTAACTVFPSIIKRMRPVALTFIASALVLVMDNINAIFFLLRNETAKAVFDDYRIATAQAGLIMVGVANGLTIFFLGSYDAEESHAMPNVHVTSDGATKV</sequence>
<reference evidence="5" key="5">
    <citation type="journal article" date="2020" name="Plant J.">
        <title>Structure and function of LCI1: a plasma membrane CO&lt;sub&gt;2&lt;/sub&gt; channel in the Chlamydomonas CO&lt;sub&gt;2&lt;/sub&gt; concentrating mechanism.</title>
        <authorList>
            <person name="Kono A."/>
            <person name="Chou T.H."/>
            <person name="Radhakrishnan A."/>
            <person name="Bolla J.R."/>
            <person name="Sankar K."/>
            <person name="Shome S."/>
            <person name="Su C.C."/>
            <person name="Jernigan R.L."/>
            <person name="Robinson C.V."/>
            <person name="Yu E.W."/>
            <person name="Spalding M.H."/>
        </authorList>
    </citation>
    <scope>X-RAY CRYSTALLOGRAPHY (3.21 ANGSTROMS) OF 2-192</scope>
</reference>
<gene>
    <name evidence="3" type="ORF">CHLRE_03g162800v5</name>
</gene>
<organism evidence="2">
    <name type="scientific">Chlamydomonas reinhardtii</name>
    <name type="common">Chlamydomonas smithii</name>
    <dbReference type="NCBI Taxonomy" id="3055"/>
    <lineage>
        <taxon>Eukaryota</taxon>
        <taxon>Viridiplantae</taxon>
        <taxon>Chlorophyta</taxon>
        <taxon>core chlorophytes</taxon>
        <taxon>Chlorophyceae</taxon>
        <taxon>CS clade</taxon>
        <taxon>Chlamydomonadales</taxon>
        <taxon>Chlamydomonadaceae</taxon>
        <taxon>Chlamydomonas</taxon>
    </lineage>
</organism>
<protein>
    <submittedName>
        <fullName evidence="2">Membrane protein</fullName>
    </submittedName>
</protein>
<dbReference type="PDBsum" id="6BHP"/>
<dbReference type="ExpressionAtlas" id="Q39583">
    <property type="expression patterns" value="differential"/>
</dbReference>
<evidence type="ECO:0000256" key="1">
    <source>
        <dbReference type="SAM" id="Phobius"/>
    </source>
</evidence>
<feature type="transmembrane region" description="Helical" evidence="1">
    <location>
        <begin position="79"/>
        <end position="100"/>
    </location>
</feature>
<name>Q39583_CHLRE</name>
<dbReference type="Gramene" id="PNW84893">
    <property type="protein sequence ID" value="PNW84893"/>
    <property type="gene ID" value="CHLRE_03g162800v5"/>
</dbReference>
<dbReference type="OrthoDB" id="531542at2759"/>
<evidence type="ECO:0007829" key="5">
    <source>
        <dbReference type="PDB" id="6BHP"/>
    </source>
</evidence>
<accession>Q39583</accession>
<feature type="transmembrane region" description="Helical" evidence="1">
    <location>
        <begin position="145"/>
        <end position="169"/>
    </location>
</feature>
<evidence type="ECO:0000313" key="3">
    <source>
        <dbReference type="EMBL" id="PNW84893.1"/>
    </source>
</evidence>
<reference evidence="3 4" key="3">
    <citation type="journal article" date="2007" name="Science">
        <title>The Chlamydomonas genome reveals the evolution of key animal and plant functions.</title>
        <authorList>
            <person name="Merchant S.S."/>
            <person name="Prochnik S.E."/>
            <person name="Vallon O."/>
            <person name="Harris E.H."/>
            <person name="Karpowicz S.J."/>
            <person name="Witman G.B."/>
            <person name="Terry A."/>
            <person name="Salamov A."/>
            <person name="Fritz-Laylin L.K."/>
            <person name="Marechal-Drouard L."/>
            <person name="Marshall W.F."/>
            <person name="Qu L.H."/>
            <person name="Nelson D.R."/>
            <person name="Sanderfoot A.A."/>
            <person name="Spalding M.H."/>
            <person name="Kapitonov V.V."/>
            <person name="Ren Q."/>
            <person name="Ferris P."/>
            <person name="Lindquist E."/>
            <person name="Shapiro H."/>
            <person name="Lucas S.M."/>
            <person name="Grimwood J."/>
            <person name="Schmutz J."/>
            <person name="Cardol P."/>
            <person name="Cerutti H."/>
            <person name="Chanfreau G."/>
            <person name="Chen C.L."/>
            <person name="Cognat V."/>
            <person name="Croft M.T."/>
            <person name="Dent R."/>
            <person name="Dutcher S."/>
            <person name="Fernandez E."/>
            <person name="Fukuzawa H."/>
            <person name="Gonzalez-Ballester D."/>
            <person name="Gonzalez-Halphen D."/>
            <person name="Hallmann A."/>
            <person name="Hanikenne M."/>
            <person name="Hippler M."/>
            <person name="Inwood W."/>
            <person name="Jabbari K."/>
            <person name="Kalanon M."/>
            <person name="Kuras R."/>
            <person name="Lefebvre P.A."/>
            <person name="Lemaire S.D."/>
            <person name="Lobanov A.V."/>
            <person name="Lohr M."/>
            <person name="Manuell A."/>
            <person name="Meier I."/>
            <person name="Mets L."/>
            <person name="Mittag M."/>
            <person name="Mittelmeier T."/>
            <person name="Moroney J.V."/>
            <person name="Moseley J."/>
            <person name="Napoli C."/>
            <person name="Nedelcu A.M."/>
            <person name="Niyogi K."/>
            <person name="Novoselov S.V."/>
            <person name="Paulsen I.T."/>
            <person name="Pazour G."/>
            <person name="Purton S."/>
            <person name="Ral J.P."/>
            <person name="Riano-Pachon D.M."/>
            <person name="Riekhof W."/>
            <person name="Rymarquis L."/>
            <person name="Schroda M."/>
            <person name="Stern D."/>
            <person name="Umen J."/>
            <person name="Willows R."/>
            <person name="Wilson N."/>
            <person name="Zimmer S.L."/>
            <person name="Allmer J."/>
            <person name="Balk J."/>
            <person name="Bisova K."/>
            <person name="Chen C.J."/>
            <person name="Elias M."/>
            <person name="Gendler K."/>
            <person name="Hauser C."/>
            <person name="Lamb M.R."/>
            <person name="Ledford H."/>
            <person name="Long J.C."/>
            <person name="Minagawa J."/>
            <person name="Page M.D."/>
            <person name="Pan J."/>
            <person name="Pootakham W."/>
            <person name="Roje S."/>
            <person name="Rose A."/>
            <person name="Stahlberg E."/>
            <person name="Terauchi A.M."/>
            <person name="Yang P."/>
            <person name="Ball S."/>
            <person name="Bowler C."/>
            <person name="Dieckmann C.L."/>
            <person name="Gladyshev V.N."/>
            <person name="Green P."/>
            <person name="Jorgensen R."/>
            <person name="Mayfield S."/>
            <person name="Mueller-Roeber B."/>
            <person name="Rajamani S."/>
            <person name="Sayre R.T."/>
            <person name="Brokstein P."/>
            <person name="Dubchak I."/>
            <person name="Goodstein D."/>
            <person name="Hornick L."/>
            <person name="Huang Y.W."/>
            <person name="Jhaveri J."/>
            <person name="Luo Y."/>
            <person name="Martinez D."/>
            <person name="Ngau W.C."/>
            <person name="Otillar B."/>
            <person name="Poliakov A."/>
            <person name="Porter A."/>
            <person name="Szajkowski L."/>
            <person name="Werner G."/>
            <person name="Zhou K."/>
            <person name="Grigoriev I.V."/>
            <person name="Rokhsar D.S."/>
            <person name="Grossman A.R."/>
        </authorList>
    </citation>
    <scope>NUCLEOTIDE SEQUENCE [LARGE SCALE GENOMIC DNA]</scope>
    <source>
        <strain evidence="4">CC-503</strain>
        <strain evidence="3">CC-503 cw92 mt+</strain>
    </source>
</reference>
<proteinExistence type="evidence at protein level"/>
<reference evidence="2" key="1">
    <citation type="submission" date="1995-07" db="EMBL/GenBank/DDBJ databases">
        <authorList>
            <person name="Chen Z.-Y."/>
        </authorList>
    </citation>
    <scope>NUCLEOTIDE SEQUENCE</scope>
    <source>
        <strain evidence="2">Wt 137</strain>
    </source>
</reference>
<dbReference type="EMBL" id="U31976">
    <property type="protein sequence ID" value="AAB01686.1"/>
    <property type="molecule type" value="mRNA"/>
</dbReference>
<keyword evidence="1" id="KW-0812">Transmembrane</keyword>
<dbReference type="AlphaFoldDB" id="Q39583"/>
<reference evidence="2" key="2">
    <citation type="journal article" date="1996" name="Plant Mol. Biol.">
        <title>Isolation of cDNA clones of genes induced upon transfer of Chlamydomonas reinhardtii cells to low CO2.</title>
        <authorList>
            <person name="Burow M.D."/>
            <person name="Chen Z.Y."/>
            <person name="Mouton T.M."/>
            <person name="Moroney J.V."/>
        </authorList>
    </citation>
    <scope>NUCLEOTIDE SEQUENCE</scope>
    <source>
        <strain evidence="2">Wt 137</strain>
    </source>
</reference>
<dbReference type="STRING" id="3055.Q39583"/>
<dbReference type="Proteomes" id="UP000006906">
    <property type="component" value="Chromosome 3"/>
</dbReference>
<feature type="transmembrane region" description="Helical" evidence="1">
    <location>
        <begin position="112"/>
        <end position="133"/>
    </location>
</feature>
<keyword evidence="4" id="KW-1185">Reference proteome</keyword>
<dbReference type="SMR" id="Q39583"/>
<evidence type="ECO:0000313" key="2">
    <source>
        <dbReference type="EMBL" id="AAB01686.1"/>
    </source>
</evidence>
<reference evidence="3" key="4">
    <citation type="submission" date="2017-07" db="EMBL/GenBank/DDBJ databases">
        <title>WGS assembly of Chlamydomonas reinhardtii.</title>
        <authorList>
            <consortium name="Chlamydomonas Annotation Team"/>
            <consortium name="JGI Annotation Team"/>
            <person name="Merchant S.S."/>
            <person name="Prochnik S.E."/>
            <person name="Vallon O."/>
            <person name="Harris E.H."/>
            <person name="Karpowicz S.J."/>
            <person name="Witman G.B."/>
            <person name="Terry A."/>
            <person name="Salamov A."/>
            <person name="Fritz-Laylin L.K."/>
            <person name="Marechal-Drouard L."/>
            <person name="Marshall W.F."/>
            <person name="Qu L.H."/>
            <person name="Nelson D.R."/>
            <person name="Sanderfoot A.A."/>
            <person name="Spalding M.H."/>
            <person name="Kapitonov V.V."/>
            <person name="Ren Q."/>
            <person name="Ferris P."/>
            <person name="Lindquist E."/>
            <person name="Shapiro H."/>
            <person name="Lucas S.M."/>
            <person name="Grimwood J."/>
            <person name="Schmutz J."/>
            <person name="Grigoriev I.V."/>
            <person name="Rokhsar D.S."/>
        </authorList>
    </citation>
    <scope>NUCLEOTIDE SEQUENCE</scope>
    <source>
        <strain evidence="3">CC-503 cw92 mt+</strain>
    </source>
</reference>
<dbReference type="GeneID" id="5729080"/>
<dbReference type="PaxDb" id="3055-EDP06069"/>
<keyword evidence="5" id="KW-0002">3D-structure</keyword>
<dbReference type="RefSeq" id="XP_042925861.1">
    <property type="nucleotide sequence ID" value="XM_043060732.1"/>
</dbReference>
<keyword evidence="1" id="KW-0472">Membrane</keyword>
<dbReference type="EMBL" id="CM008964">
    <property type="protein sequence ID" value="PNW84893.1"/>
    <property type="molecule type" value="Genomic_DNA"/>
</dbReference>
<dbReference type="PIR" id="T08066">
    <property type="entry name" value="T08066"/>
</dbReference>
<keyword evidence="1" id="KW-1133">Transmembrane helix</keyword>
<feature type="transmembrane region" description="Helical" evidence="1">
    <location>
        <begin position="7"/>
        <end position="33"/>
    </location>
</feature>
<evidence type="ECO:0000313" key="4">
    <source>
        <dbReference type="Proteomes" id="UP000006906"/>
    </source>
</evidence>
<dbReference type="PDB" id="6BHP">
    <property type="method" value="X-ray"/>
    <property type="resolution" value="3.21 A"/>
    <property type="chains" value="A/B/C=2-192"/>
</dbReference>